<dbReference type="AlphaFoldDB" id="A0A928W062"/>
<evidence type="ECO:0000313" key="2">
    <source>
        <dbReference type="EMBL" id="MBE9040880.1"/>
    </source>
</evidence>
<dbReference type="Pfam" id="PF13443">
    <property type="entry name" value="HTH_26"/>
    <property type="match status" value="1"/>
</dbReference>
<comment type="caution">
    <text evidence="2">The sequence shown here is derived from an EMBL/GenBank/DDBJ whole genome shotgun (WGS) entry which is preliminary data.</text>
</comment>
<dbReference type="Proteomes" id="UP000621799">
    <property type="component" value="Unassembled WGS sequence"/>
</dbReference>
<keyword evidence="3" id="KW-1185">Reference proteome</keyword>
<dbReference type="EMBL" id="JADEXN010000128">
    <property type="protein sequence ID" value="MBE9040880.1"/>
    <property type="molecule type" value="Genomic_DNA"/>
</dbReference>
<organism evidence="2 3">
    <name type="scientific">Zarconia navalis LEGE 11467</name>
    <dbReference type="NCBI Taxonomy" id="1828826"/>
    <lineage>
        <taxon>Bacteria</taxon>
        <taxon>Bacillati</taxon>
        <taxon>Cyanobacteriota</taxon>
        <taxon>Cyanophyceae</taxon>
        <taxon>Oscillatoriophycideae</taxon>
        <taxon>Oscillatoriales</taxon>
        <taxon>Oscillatoriales incertae sedis</taxon>
        <taxon>Zarconia</taxon>
        <taxon>Zarconia navalis</taxon>
    </lineage>
</organism>
<proteinExistence type="predicted"/>
<dbReference type="SUPFAM" id="SSF47413">
    <property type="entry name" value="lambda repressor-like DNA-binding domains"/>
    <property type="match status" value="1"/>
</dbReference>
<dbReference type="GO" id="GO:0003677">
    <property type="term" value="F:DNA binding"/>
    <property type="evidence" value="ECO:0007669"/>
    <property type="project" value="InterPro"/>
</dbReference>
<feature type="domain" description="HTH cro/C1-type" evidence="1">
    <location>
        <begin position="27"/>
        <end position="69"/>
    </location>
</feature>
<dbReference type="RefSeq" id="WP_264321115.1">
    <property type="nucleotide sequence ID" value="NZ_JADEXN010000128.1"/>
</dbReference>
<dbReference type="PROSITE" id="PS50943">
    <property type="entry name" value="HTH_CROC1"/>
    <property type="match status" value="1"/>
</dbReference>
<gene>
    <name evidence="2" type="ORF">IQ235_08820</name>
</gene>
<evidence type="ECO:0000313" key="3">
    <source>
        <dbReference type="Proteomes" id="UP000621799"/>
    </source>
</evidence>
<dbReference type="Gene3D" id="1.10.260.40">
    <property type="entry name" value="lambda repressor-like DNA-binding domains"/>
    <property type="match status" value="1"/>
</dbReference>
<name>A0A928W062_9CYAN</name>
<dbReference type="InterPro" id="IPR010982">
    <property type="entry name" value="Lambda_DNA-bd_dom_sf"/>
</dbReference>
<evidence type="ECO:0000259" key="1">
    <source>
        <dbReference type="PROSITE" id="PS50943"/>
    </source>
</evidence>
<accession>A0A928W062</accession>
<reference evidence="2" key="1">
    <citation type="submission" date="2020-10" db="EMBL/GenBank/DDBJ databases">
        <authorList>
            <person name="Castelo-Branco R."/>
            <person name="Eusebio N."/>
            <person name="Adriana R."/>
            <person name="Vieira A."/>
            <person name="Brugerolle De Fraissinette N."/>
            <person name="Rezende De Castro R."/>
            <person name="Schneider M.P."/>
            <person name="Vasconcelos V."/>
            <person name="Leao P.N."/>
        </authorList>
    </citation>
    <scope>NUCLEOTIDE SEQUENCE</scope>
    <source>
        <strain evidence="2">LEGE 11467</strain>
    </source>
</reference>
<dbReference type="InterPro" id="IPR001387">
    <property type="entry name" value="Cro/C1-type_HTH"/>
</dbReference>
<dbReference type="SMART" id="SM00530">
    <property type="entry name" value="HTH_XRE"/>
    <property type="match status" value="1"/>
</dbReference>
<sequence length="215" mass="24278">MTASKNRDYTPELRQLMQKSGVSSFLALSVKAGVSEHQVRSLRRGQVSQMRLENLLKLARALDLSLEGLLATFSNIELNPKAASLEHLQVEYDRLQGQLDTQRAEAIEEFKEASLNTLESWMFYWPSAAYAARQDPEFSATTFLTLIKPVEQLLHQWGVETIGEVGMETSYNPQEHQLLKDSDRTEPGQTVTVCSIGYRIGARLLHRVKVKPTQS</sequence>
<protein>
    <submittedName>
        <fullName evidence="2">Helix-turn-helix domain-containing protein</fullName>
    </submittedName>
</protein>